<sequence length="176" mass="20492">MFYEKIMCFKRSFYRMILMEGKFYTSTEAAEITHCSRRQLQYWREKGVIVPTVNSSGKGRNVYYSKADLLALTVMEQLLSIGLNFEVCHAALETLREREPWLFDESVPEEKMKRLMLLPTRSPKVGVSPSHEQPLQMAEFDKQAALEALCQGQTVIPFWCDRVHQQLRDNLKSFSS</sequence>
<dbReference type="AlphaFoldDB" id="A0A846HBL8"/>
<dbReference type="SUPFAM" id="SSF46955">
    <property type="entry name" value="Putative DNA-binding domain"/>
    <property type="match status" value="1"/>
</dbReference>
<dbReference type="Pfam" id="PF13411">
    <property type="entry name" value="MerR_1"/>
    <property type="match status" value="1"/>
</dbReference>
<dbReference type="GO" id="GO:0006355">
    <property type="term" value="P:regulation of DNA-templated transcription"/>
    <property type="evidence" value="ECO:0007669"/>
    <property type="project" value="InterPro"/>
</dbReference>
<accession>A0A846HBL8</accession>
<evidence type="ECO:0000313" key="3">
    <source>
        <dbReference type="Proteomes" id="UP000031549"/>
    </source>
</evidence>
<dbReference type="GO" id="GO:0003677">
    <property type="term" value="F:DNA binding"/>
    <property type="evidence" value="ECO:0007669"/>
    <property type="project" value="InterPro"/>
</dbReference>
<protein>
    <submittedName>
        <fullName evidence="2">MerR family transcriptional regulator</fullName>
    </submittedName>
</protein>
<dbReference type="EMBL" id="JTCM02000049">
    <property type="protein sequence ID" value="NEU74765.1"/>
    <property type="molecule type" value="Genomic_DNA"/>
</dbReference>
<evidence type="ECO:0000313" key="2">
    <source>
        <dbReference type="EMBL" id="NEU74765.1"/>
    </source>
</evidence>
<keyword evidence="3" id="KW-1185">Reference proteome</keyword>
<name>A0A846HBL8_9CYAN</name>
<dbReference type="Gene3D" id="1.10.1660.10">
    <property type="match status" value="1"/>
</dbReference>
<gene>
    <name evidence="2" type="ORF">PI95_019945</name>
</gene>
<comment type="caution">
    <text evidence="2">The sequence shown here is derived from an EMBL/GenBank/DDBJ whole genome shotgun (WGS) entry which is preliminary data.</text>
</comment>
<dbReference type="SMART" id="SM00422">
    <property type="entry name" value="HTH_MERR"/>
    <property type="match status" value="1"/>
</dbReference>
<dbReference type="PROSITE" id="PS50937">
    <property type="entry name" value="HTH_MERR_2"/>
    <property type="match status" value="1"/>
</dbReference>
<dbReference type="Proteomes" id="UP000031549">
    <property type="component" value="Unassembled WGS sequence"/>
</dbReference>
<evidence type="ECO:0000259" key="1">
    <source>
        <dbReference type="PROSITE" id="PS50937"/>
    </source>
</evidence>
<organism evidence="2 3">
    <name type="scientific">Hassallia byssoidea VB512170</name>
    <dbReference type="NCBI Taxonomy" id="1304833"/>
    <lineage>
        <taxon>Bacteria</taxon>
        <taxon>Bacillati</taxon>
        <taxon>Cyanobacteriota</taxon>
        <taxon>Cyanophyceae</taxon>
        <taxon>Nostocales</taxon>
        <taxon>Tolypothrichaceae</taxon>
        <taxon>Hassallia</taxon>
    </lineage>
</organism>
<feature type="domain" description="HTH merR-type" evidence="1">
    <location>
        <begin position="28"/>
        <end position="94"/>
    </location>
</feature>
<dbReference type="InterPro" id="IPR000551">
    <property type="entry name" value="MerR-type_HTH_dom"/>
</dbReference>
<reference evidence="2 3" key="1">
    <citation type="journal article" date="2015" name="Genome Announc.">
        <title>Draft Genome Sequence of Cyanobacterium Hassallia byssoidea Strain VB512170, Isolated from Monuments in India.</title>
        <authorList>
            <person name="Singh D."/>
            <person name="Chandrababunaidu M.M."/>
            <person name="Panda A."/>
            <person name="Sen D."/>
            <person name="Bhattacharyya S."/>
            <person name="Adhikary S.P."/>
            <person name="Tripathy S."/>
        </authorList>
    </citation>
    <scope>NUCLEOTIDE SEQUENCE [LARGE SCALE GENOMIC DNA]</scope>
    <source>
        <strain evidence="2 3">VB512170</strain>
    </source>
</reference>
<proteinExistence type="predicted"/>
<dbReference type="InterPro" id="IPR009061">
    <property type="entry name" value="DNA-bd_dom_put_sf"/>
</dbReference>
<dbReference type="CDD" id="cd01105">
    <property type="entry name" value="HTH_GlnR-like"/>
    <property type="match status" value="1"/>
</dbReference>